<evidence type="ECO:0000313" key="4">
    <source>
        <dbReference type="EMBL" id="AVO35492.1"/>
    </source>
</evidence>
<feature type="compositionally biased region" description="Pro residues" evidence="1">
    <location>
        <begin position="60"/>
        <end position="76"/>
    </location>
</feature>
<feature type="chain" id="PRO_5015484206" description="CHRD domain-containing protein" evidence="2">
    <location>
        <begin position="29"/>
        <end position="215"/>
    </location>
</feature>
<evidence type="ECO:0000256" key="1">
    <source>
        <dbReference type="SAM" id="MobiDB-lite"/>
    </source>
</evidence>
<evidence type="ECO:0000256" key="2">
    <source>
        <dbReference type="SAM" id="SignalP"/>
    </source>
</evidence>
<feature type="signal peptide" evidence="2">
    <location>
        <begin position="1"/>
        <end position="28"/>
    </location>
</feature>
<dbReference type="AlphaFoldDB" id="A0A2S0MHY8"/>
<dbReference type="InterPro" id="IPR010895">
    <property type="entry name" value="CHRD"/>
</dbReference>
<feature type="region of interest" description="Disordered" evidence="1">
    <location>
        <begin position="34"/>
        <end position="86"/>
    </location>
</feature>
<accession>A0A2S0MHY8</accession>
<proteinExistence type="predicted"/>
<dbReference type="EMBL" id="CP027666">
    <property type="protein sequence ID" value="AVO35492.1"/>
    <property type="molecule type" value="Genomic_DNA"/>
</dbReference>
<dbReference type="RefSeq" id="WP_106704038.1">
    <property type="nucleotide sequence ID" value="NZ_CP027666.1"/>
</dbReference>
<feature type="compositionally biased region" description="Pro residues" evidence="1">
    <location>
        <begin position="34"/>
        <end position="52"/>
    </location>
</feature>
<dbReference type="PROSITE" id="PS50933">
    <property type="entry name" value="CHRD"/>
    <property type="match status" value="1"/>
</dbReference>
<dbReference type="SMART" id="SM00754">
    <property type="entry name" value="CHRD"/>
    <property type="match status" value="1"/>
</dbReference>
<dbReference type="Proteomes" id="UP000239709">
    <property type="component" value="Chromosome"/>
</dbReference>
<name>A0A2S0MHY8_9BURK</name>
<keyword evidence="2" id="KW-0732">Signal</keyword>
<organism evidence="4 5">
    <name type="scientific">Ottowia oryzae</name>
    <dbReference type="NCBI Taxonomy" id="2109914"/>
    <lineage>
        <taxon>Bacteria</taxon>
        <taxon>Pseudomonadati</taxon>
        <taxon>Pseudomonadota</taxon>
        <taxon>Betaproteobacteria</taxon>
        <taxon>Burkholderiales</taxon>
        <taxon>Comamonadaceae</taxon>
        <taxon>Ottowia</taxon>
    </lineage>
</organism>
<sequence length="215" mass="22309">MSAFASPTPRTALIVVAVAALTSACSSVDLGPRYDPPPVRMPQPLPSAPVQPAPVAQPSAIPPTQPMPQTLPPLGSPQPSVGAPVVPQASADPRASLITLTTRLEPGNAIPPARSNGVGQLDAIYDSNARLLRWKTSWSGLSGPITGVQFHGPADPGQNGPATLIWPGPFGATYEGRATLTPEQAVDLIAGRWYLNLRTSANPAGELRGQLHVVH</sequence>
<dbReference type="OrthoDB" id="571052at2"/>
<evidence type="ECO:0000313" key="5">
    <source>
        <dbReference type="Proteomes" id="UP000239709"/>
    </source>
</evidence>
<feature type="domain" description="CHRD" evidence="3">
    <location>
        <begin position="96"/>
        <end position="215"/>
    </location>
</feature>
<reference evidence="4 5" key="1">
    <citation type="submission" date="2018-03" db="EMBL/GenBank/DDBJ databases">
        <title>Genome sequencing of Ottowia sp.</title>
        <authorList>
            <person name="Kim S.-J."/>
            <person name="Heo J."/>
            <person name="Kwon S.-W."/>
        </authorList>
    </citation>
    <scope>NUCLEOTIDE SEQUENCE [LARGE SCALE GENOMIC DNA]</scope>
    <source>
        <strain evidence="4 5">KADR8-3</strain>
    </source>
</reference>
<protein>
    <recommendedName>
        <fullName evidence="3">CHRD domain-containing protein</fullName>
    </recommendedName>
</protein>
<dbReference type="Pfam" id="PF07452">
    <property type="entry name" value="CHRD"/>
    <property type="match status" value="1"/>
</dbReference>
<dbReference type="KEGG" id="otk:C6570_15635"/>
<keyword evidence="5" id="KW-1185">Reference proteome</keyword>
<evidence type="ECO:0000259" key="3">
    <source>
        <dbReference type="PROSITE" id="PS50933"/>
    </source>
</evidence>
<gene>
    <name evidence="4" type="ORF">C6570_15635</name>
</gene>